<keyword evidence="13" id="KW-1185">Reference proteome</keyword>
<evidence type="ECO:0000256" key="7">
    <source>
        <dbReference type="ARBA" id="ARBA00023242"/>
    </source>
</evidence>
<dbReference type="InterPro" id="IPR036427">
    <property type="entry name" value="Bromodomain-like_sf"/>
</dbReference>
<evidence type="ECO:0000256" key="1">
    <source>
        <dbReference type="ARBA" id="ARBA00004123"/>
    </source>
</evidence>
<dbReference type="PRINTS" id="PR00503">
    <property type="entry name" value="BROMODOMAIN"/>
</dbReference>
<evidence type="ECO:0000313" key="13">
    <source>
        <dbReference type="Proteomes" id="UP000612746"/>
    </source>
</evidence>
<protein>
    <recommendedName>
        <fullName evidence="11">Bromo domain-containing protein</fullName>
    </recommendedName>
</protein>
<dbReference type="GO" id="GO:0006338">
    <property type="term" value="P:chromatin remodeling"/>
    <property type="evidence" value="ECO:0007669"/>
    <property type="project" value="InterPro"/>
</dbReference>
<dbReference type="Pfam" id="PF00439">
    <property type="entry name" value="Bromodomain"/>
    <property type="match status" value="2"/>
</dbReference>
<dbReference type="InterPro" id="IPR036770">
    <property type="entry name" value="Ankyrin_rpt-contain_sf"/>
</dbReference>
<dbReference type="SUPFAM" id="SSF47370">
    <property type="entry name" value="Bromodomain"/>
    <property type="match status" value="2"/>
</dbReference>
<dbReference type="EMBL" id="JAEPRA010000005">
    <property type="protein sequence ID" value="KAG2185485.1"/>
    <property type="molecule type" value="Genomic_DNA"/>
</dbReference>
<dbReference type="InterPro" id="IPR002110">
    <property type="entry name" value="Ankyrin_rpt"/>
</dbReference>
<dbReference type="PROSITE" id="PS50297">
    <property type="entry name" value="ANK_REP_REGION"/>
    <property type="match status" value="1"/>
</dbReference>
<dbReference type="InterPro" id="IPR001487">
    <property type="entry name" value="Bromodomain"/>
</dbReference>
<dbReference type="SMART" id="SM00297">
    <property type="entry name" value="BROMO"/>
    <property type="match status" value="2"/>
</dbReference>
<evidence type="ECO:0000259" key="11">
    <source>
        <dbReference type="PROSITE" id="PS50014"/>
    </source>
</evidence>
<keyword evidence="8" id="KW-0040">ANK repeat</keyword>
<evidence type="ECO:0000256" key="4">
    <source>
        <dbReference type="ARBA" id="ARBA00023015"/>
    </source>
</evidence>
<dbReference type="SUPFAM" id="SSF48403">
    <property type="entry name" value="Ankyrin repeat"/>
    <property type="match status" value="1"/>
</dbReference>
<evidence type="ECO:0000256" key="5">
    <source>
        <dbReference type="ARBA" id="ARBA00023117"/>
    </source>
</evidence>
<proteinExistence type="predicted"/>
<dbReference type="InterPro" id="IPR037382">
    <property type="entry name" value="Rsc/polybromo"/>
</dbReference>
<feature type="domain" description="Bromo" evidence="11">
    <location>
        <begin position="101"/>
        <end position="171"/>
    </location>
</feature>
<dbReference type="AlphaFoldDB" id="A0A8H7Q4Q7"/>
<keyword evidence="2" id="KW-0677">Repeat</keyword>
<dbReference type="GO" id="GO:0003682">
    <property type="term" value="F:chromatin binding"/>
    <property type="evidence" value="ECO:0007669"/>
    <property type="project" value="TreeGrafter"/>
</dbReference>
<dbReference type="OrthoDB" id="6017at2759"/>
<feature type="domain" description="Bromo" evidence="11">
    <location>
        <begin position="459"/>
        <end position="529"/>
    </location>
</feature>
<dbReference type="PANTHER" id="PTHR16062">
    <property type="entry name" value="SWI/SNF-RELATED"/>
    <property type="match status" value="1"/>
</dbReference>
<dbReference type="SMART" id="SM00248">
    <property type="entry name" value="ANK"/>
    <property type="match status" value="2"/>
</dbReference>
<sequence length="844" mass="94943">MTTNTDLQPHANSMAHIGLVGLHEREIGTIPPLDITLPAMSERESRSKRQRTSDVDYREKKRSKREDPGSPEDTGRSSQNSVQKECRKLYQDIRELEDPEDGHLYCDLFLQPPSRRQYPDYYELIKNPIALNNIKAKIDKMQYTSVDDFKADVELMVSNAKKYNVKESRLPGTQKFIKGKAPAGTKASKGDVTSEPEYTPAEPVSKSATIKLPALAFGNNKQATPVMPPTDSRIKSIKLKTSVKQPQYNINNLMTAISEKNSKLAVEILESDSPINVNELVSVDMFNDTFTWSPLHAAAYFGETKVIKALMAKNANIEIHDTWYEGTPLAWSAFGDRDKAARLMVERYNASKKAKNVHGQIPLDLVSDRDDPRWAGVLTSAPLPPARPSPSGSDSTKAEPLSIIRRSSEALPPPPPIIRHDVPPTQPQYAPAPGLDARLDPIGLMRDVFKNVRNHTDQYGRLYSEIFEDLPDRAQYPEYFKFTHSPMSIQIVEDRMVAGYYPNMQAWETELTTVFQNAMAFAENSSRVHKDGKLLHRLYYRMKERYLSKIGVGPMEERQMMMKPLPPWHGEPIPARPQVKTSQLDKSTVDAAFGTANMRSSIRNRRFPDGDGHMEPYNTPAPPTAPYISQRPALNPLQMAPQAIPSYTEMPYGVPHYNKPPPSNFRPMQTFTPPAPSVLPMETPPPSFQPPPPPPVQQLQQMQAQHSLLDPEVARLFDTPEKRRVVRLLSGLKIESDDRSFAQQMDGHYFAHSVSIGQQVHTLRIKTDLLAPFKQQTGRIVVQVAYNHRRLQPSDDPSEWIATPLSHGLNVVSVTVTIDVTPSSSPVAAQDIEVQTYMLFITRP</sequence>
<dbReference type="GO" id="GO:0006368">
    <property type="term" value="P:transcription elongation by RNA polymerase II"/>
    <property type="evidence" value="ECO:0007669"/>
    <property type="project" value="TreeGrafter"/>
</dbReference>
<keyword evidence="3" id="KW-0156">Chromatin regulator</keyword>
<dbReference type="Gene3D" id="1.20.920.10">
    <property type="entry name" value="Bromodomain-like"/>
    <property type="match status" value="2"/>
</dbReference>
<keyword evidence="5 9" id="KW-0103">Bromodomain</keyword>
<dbReference type="PROSITE" id="PS50014">
    <property type="entry name" value="BROMODOMAIN_2"/>
    <property type="match status" value="2"/>
</dbReference>
<gene>
    <name evidence="12" type="ORF">INT44_002276</name>
</gene>
<keyword evidence="7" id="KW-0539">Nucleus</keyword>
<feature type="compositionally biased region" description="Basic and acidic residues" evidence="10">
    <location>
        <begin position="41"/>
        <end position="68"/>
    </location>
</feature>
<evidence type="ECO:0000256" key="3">
    <source>
        <dbReference type="ARBA" id="ARBA00022853"/>
    </source>
</evidence>
<feature type="region of interest" description="Disordered" evidence="10">
    <location>
        <begin position="376"/>
        <end position="400"/>
    </location>
</feature>
<comment type="subcellular location">
    <subcellularLocation>
        <location evidence="1">Nucleus</location>
    </subcellularLocation>
</comment>
<evidence type="ECO:0000256" key="8">
    <source>
        <dbReference type="PROSITE-ProRule" id="PRU00023"/>
    </source>
</evidence>
<evidence type="ECO:0000256" key="2">
    <source>
        <dbReference type="ARBA" id="ARBA00022737"/>
    </source>
</evidence>
<evidence type="ECO:0000313" key="12">
    <source>
        <dbReference type="EMBL" id="KAG2185485.1"/>
    </source>
</evidence>
<dbReference type="Pfam" id="PF12796">
    <property type="entry name" value="Ank_2"/>
    <property type="match status" value="1"/>
</dbReference>
<accession>A0A8H7Q4Q7</accession>
<dbReference type="Gene3D" id="1.25.40.20">
    <property type="entry name" value="Ankyrin repeat-containing domain"/>
    <property type="match status" value="1"/>
</dbReference>
<dbReference type="PROSITE" id="PS50088">
    <property type="entry name" value="ANK_REPEAT"/>
    <property type="match status" value="1"/>
</dbReference>
<dbReference type="GO" id="GO:0016586">
    <property type="term" value="C:RSC-type complex"/>
    <property type="evidence" value="ECO:0007669"/>
    <property type="project" value="InterPro"/>
</dbReference>
<evidence type="ECO:0000256" key="10">
    <source>
        <dbReference type="SAM" id="MobiDB-lite"/>
    </source>
</evidence>
<evidence type="ECO:0000256" key="6">
    <source>
        <dbReference type="ARBA" id="ARBA00023163"/>
    </source>
</evidence>
<comment type="caution">
    <text evidence="12">The sequence shown here is derived from an EMBL/GenBank/DDBJ whole genome shotgun (WGS) entry which is preliminary data.</text>
</comment>
<keyword evidence="6" id="KW-0804">Transcription</keyword>
<name>A0A8H7Q4Q7_9FUNG</name>
<keyword evidence="4" id="KW-0805">Transcription regulation</keyword>
<dbReference type="Proteomes" id="UP000612746">
    <property type="component" value="Unassembled WGS sequence"/>
</dbReference>
<organism evidence="12 13">
    <name type="scientific">Umbelopsis vinacea</name>
    <dbReference type="NCBI Taxonomy" id="44442"/>
    <lineage>
        <taxon>Eukaryota</taxon>
        <taxon>Fungi</taxon>
        <taxon>Fungi incertae sedis</taxon>
        <taxon>Mucoromycota</taxon>
        <taxon>Mucoromycotina</taxon>
        <taxon>Umbelopsidomycetes</taxon>
        <taxon>Umbelopsidales</taxon>
        <taxon>Umbelopsidaceae</taxon>
        <taxon>Umbelopsis</taxon>
    </lineage>
</organism>
<feature type="region of interest" description="Disordered" evidence="10">
    <location>
        <begin position="34"/>
        <end position="85"/>
    </location>
</feature>
<evidence type="ECO:0000256" key="9">
    <source>
        <dbReference type="PROSITE-ProRule" id="PRU00035"/>
    </source>
</evidence>
<dbReference type="PANTHER" id="PTHR16062:SF19">
    <property type="entry name" value="PROTEIN POLYBROMO-1"/>
    <property type="match status" value="1"/>
</dbReference>
<feature type="repeat" description="ANK" evidence="8">
    <location>
        <begin position="290"/>
        <end position="322"/>
    </location>
</feature>
<reference evidence="12" key="1">
    <citation type="submission" date="2020-12" db="EMBL/GenBank/DDBJ databases">
        <title>Metabolic potential, ecology and presence of endohyphal bacteria is reflected in genomic diversity of Mucoromycotina.</title>
        <authorList>
            <person name="Muszewska A."/>
            <person name="Okrasinska A."/>
            <person name="Steczkiewicz K."/>
            <person name="Drgas O."/>
            <person name="Orlowska M."/>
            <person name="Perlinska-Lenart U."/>
            <person name="Aleksandrzak-Piekarczyk T."/>
            <person name="Szatraj K."/>
            <person name="Zielenkiewicz U."/>
            <person name="Pilsyk S."/>
            <person name="Malc E."/>
            <person name="Mieczkowski P."/>
            <person name="Kruszewska J.S."/>
            <person name="Biernat P."/>
            <person name="Pawlowska J."/>
        </authorList>
    </citation>
    <scope>NUCLEOTIDE SEQUENCE</scope>
    <source>
        <strain evidence="12">WA0000051536</strain>
    </source>
</reference>
<feature type="region of interest" description="Disordered" evidence="10">
    <location>
        <begin position="176"/>
        <end position="203"/>
    </location>
</feature>